<keyword evidence="1" id="KW-0732">Signal</keyword>
<keyword evidence="3" id="KW-1185">Reference proteome</keyword>
<dbReference type="AlphaFoldDB" id="A0AA40E330"/>
<feature type="signal peptide" evidence="1">
    <location>
        <begin position="1"/>
        <end position="20"/>
    </location>
</feature>
<name>A0AA40E330_9PEZI</name>
<proteinExistence type="predicted"/>
<accession>A0AA40E330</accession>
<gene>
    <name evidence="2" type="ORF">B0T21DRAFT_30254</name>
</gene>
<reference evidence="2" key="1">
    <citation type="submission" date="2023-06" db="EMBL/GenBank/DDBJ databases">
        <title>Genome-scale phylogeny and comparative genomics of the fungal order Sordariales.</title>
        <authorList>
            <consortium name="Lawrence Berkeley National Laboratory"/>
            <person name="Hensen N."/>
            <person name="Bonometti L."/>
            <person name="Westerberg I."/>
            <person name="Brannstrom I.O."/>
            <person name="Guillou S."/>
            <person name="Cros-Aarteil S."/>
            <person name="Calhoun S."/>
            <person name="Haridas S."/>
            <person name="Kuo A."/>
            <person name="Mondo S."/>
            <person name="Pangilinan J."/>
            <person name="Riley R."/>
            <person name="Labutti K."/>
            <person name="Andreopoulos B."/>
            <person name="Lipzen A."/>
            <person name="Chen C."/>
            <person name="Yanf M."/>
            <person name="Daum C."/>
            <person name="Ng V."/>
            <person name="Clum A."/>
            <person name="Steindorff A."/>
            <person name="Ohm R."/>
            <person name="Martin F."/>
            <person name="Silar P."/>
            <person name="Natvig D."/>
            <person name="Lalanne C."/>
            <person name="Gautier V."/>
            <person name="Ament-Velasquez S.L."/>
            <person name="Kruys A."/>
            <person name="Hutchinson M.I."/>
            <person name="Powell A.J."/>
            <person name="Barry K."/>
            <person name="Miller A.N."/>
            <person name="Grigoriev I.V."/>
            <person name="Debuchy R."/>
            <person name="Gladieux P."/>
            <person name="Thoren M.H."/>
            <person name="Johannesson H."/>
        </authorList>
    </citation>
    <scope>NUCLEOTIDE SEQUENCE</scope>
    <source>
        <strain evidence="2">CBS 540.89</strain>
    </source>
</reference>
<feature type="chain" id="PRO_5041261337" description="Secreted protein" evidence="1">
    <location>
        <begin position="21"/>
        <end position="111"/>
    </location>
</feature>
<evidence type="ECO:0000313" key="3">
    <source>
        <dbReference type="Proteomes" id="UP001172159"/>
    </source>
</evidence>
<evidence type="ECO:0000256" key="1">
    <source>
        <dbReference type="SAM" id="SignalP"/>
    </source>
</evidence>
<evidence type="ECO:0008006" key="4">
    <source>
        <dbReference type="Google" id="ProtNLM"/>
    </source>
</evidence>
<comment type="caution">
    <text evidence="2">The sequence shown here is derived from an EMBL/GenBank/DDBJ whole genome shotgun (WGS) entry which is preliminary data.</text>
</comment>
<organism evidence="2 3">
    <name type="scientific">Apiosordaria backusii</name>
    <dbReference type="NCBI Taxonomy" id="314023"/>
    <lineage>
        <taxon>Eukaryota</taxon>
        <taxon>Fungi</taxon>
        <taxon>Dikarya</taxon>
        <taxon>Ascomycota</taxon>
        <taxon>Pezizomycotina</taxon>
        <taxon>Sordariomycetes</taxon>
        <taxon>Sordariomycetidae</taxon>
        <taxon>Sordariales</taxon>
        <taxon>Lasiosphaeriaceae</taxon>
        <taxon>Apiosordaria</taxon>
    </lineage>
</organism>
<evidence type="ECO:0000313" key="2">
    <source>
        <dbReference type="EMBL" id="KAK0726214.1"/>
    </source>
</evidence>
<sequence length="111" mass="11823">MPAMAAAATLAALRAPAALSGVGLSVGPDVVVEAGLKVVVAPVGETVVELCEPVWRARWRVRVWVRVRVLVLVVVVSPSATAIRGRRRAVKSAESCIVKMFECLVFVCRCL</sequence>
<dbReference type="Proteomes" id="UP001172159">
    <property type="component" value="Unassembled WGS sequence"/>
</dbReference>
<protein>
    <recommendedName>
        <fullName evidence="4">Secreted protein</fullName>
    </recommendedName>
</protein>
<dbReference type="EMBL" id="JAUKTV010000010">
    <property type="protein sequence ID" value="KAK0726214.1"/>
    <property type="molecule type" value="Genomic_DNA"/>
</dbReference>